<sequence>MKRTPLACTILIALHTVLFASAFPPASYSEYTLENGTSVFVLEDFSSATIHIEYAVKAGISSQNKDTTGFFTLYSRLFKYAAPENSAGLPALSAECNADSSRYRMTVSPAQFSLAMTYLSKAAFNPVFTDNSLSKELSSLKAEVQRQAQFPSTFINSGIDSRVFSAAPWKHDSGVYPAIFTRMTVEQARSILCGISQNWYTPQNSAVFITGSIKKQDALKAAKETFGAYREASFSEHIIPVKAGGEKHKFVLVSKDFSSEITQAVVQFTSLSMTQCDISAAAYNADGSSVKKLLLKQRNLAIRDGEYIHAAAAHKSGSSRLIFQTIMEKPVNKKVTLADQAELLISKIKEGVKNTGSDEYAAAKKTISESFSAVTSNPVSYMDYLSQFWATEQLNGNGTQESTLLSERMENRPRDVAAENIRSVQQPVDSEQPFVFILLNDDVYRKNRQSFKKLGYEEITVKNSAWYTREFSSAEEEPADGQDYEAEEEQPDFISRNRNSIKTFTLENGIPVTVKNTSSTSNVLILVAIDGGTLYSPRTNGFEKVMTNAFASNVQKEINKYRINQVLESEPEVLSETFTSYSAITVECAKEDAAICLKCISDALIFGEIAPAEADSYVYTVQTQKRLYNASAVNQLYHRAVRFLYEDEAYRTAFDSENDILQNTQYADILAAYPQFLDAALYSLVIVGNIDEDYLKEPLKNTFGLLSKKNEGGVPHLHKTPAFPENRSVSVKLRHLFYTDVKAEDAGPMPAILIPTTNFSDPVQYWLKAPPPESSNSVLFDALVWRLAEILEENADGVCSGIKIAPQTREVQGAAVTFLTADHTSKIFELFEKSAGELLERLSGSVAEEEVQAVRSSWILNALQKTAENRGTAILIRNGGKNPAQYLDDYQMVMQASEEEYRLCAEDFIPKTAPLRLYSADAKK</sequence>
<evidence type="ECO:0000256" key="2">
    <source>
        <dbReference type="SAM" id="SignalP"/>
    </source>
</evidence>
<dbReference type="Proteomes" id="UP000190423">
    <property type="component" value="Unassembled WGS sequence"/>
</dbReference>
<organism evidence="3 4">
    <name type="scientific">Treponema porcinum</name>
    <dbReference type="NCBI Taxonomy" id="261392"/>
    <lineage>
        <taxon>Bacteria</taxon>
        <taxon>Pseudomonadati</taxon>
        <taxon>Spirochaetota</taxon>
        <taxon>Spirochaetia</taxon>
        <taxon>Spirochaetales</taxon>
        <taxon>Treponemataceae</taxon>
        <taxon>Treponema</taxon>
    </lineage>
</organism>
<protein>
    <submittedName>
        <fullName evidence="3">Zinc protease</fullName>
    </submittedName>
</protein>
<evidence type="ECO:0000313" key="3">
    <source>
        <dbReference type="EMBL" id="SJZ30129.1"/>
    </source>
</evidence>
<dbReference type="GeneID" id="78315702"/>
<dbReference type="PANTHER" id="PTHR11851">
    <property type="entry name" value="METALLOPROTEASE"/>
    <property type="match status" value="1"/>
</dbReference>
<dbReference type="Gene3D" id="3.30.830.10">
    <property type="entry name" value="Metalloenzyme, LuxS/M16 peptidase-like"/>
    <property type="match status" value="2"/>
</dbReference>
<feature type="region of interest" description="Disordered" evidence="1">
    <location>
        <begin position="472"/>
        <end position="491"/>
    </location>
</feature>
<dbReference type="EMBL" id="FUWG01000003">
    <property type="protein sequence ID" value="SJZ30129.1"/>
    <property type="molecule type" value="Genomic_DNA"/>
</dbReference>
<feature type="compositionally biased region" description="Acidic residues" evidence="1">
    <location>
        <begin position="473"/>
        <end position="491"/>
    </location>
</feature>
<dbReference type="GO" id="GO:0046872">
    <property type="term" value="F:metal ion binding"/>
    <property type="evidence" value="ECO:0007669"/>
    <property type="project" value="InterPro"/>
</dbReference>
<feature type="signal peptide" evidence="2">
    <location>
        <begin position="1"/>
        <end position="22"/>
    </location>
</feature>
<keyword evidence="2" id="KW-0732">Signal</keyword>
<dbReference type="SUPFAM" id="SSF63411">
    <property type="entry name" value="LuxS/MPP-like metallohydrolase"/>
    <property type="match status" value="2"/>
</dbReference>
<keyword evidence="4" id="KW-1185">Reference proteome</keyword>
<dbReference type="InterPro" id="IPR050361">
    <property type="entry name" value="MPP/UQCRC_Complex"/>
</dbReference>
<dbReference type="OrthoDB" id="353437at2"/>
<evidence type="ECO:0000256" key="1">
    <source>
        <dbReference type="SAM" id="MobiDB-lite"/>
    </source>
</evidence>
<proteinExistence type="predicted"/>
<keyword evidence="3" id="KW-0645">Protease</keyword>
<dbReference type="STRING" id="261392.SAMN02745149_00382"/>
<dbReference type="InterPro" id="IPR011249">
    <property type="entry name" value="Metalloenz_LuxS/M16"/>
</dbReference>
<name>A0A1T4JIZ6_TREPO</name>
<accession>A0A1T4JIZ6</accession>
<reference evidence="3 4" key="1">
    <citation type="submission" date="2017-02" db="EMBL/GenBank/DDBJ databases">
        <authorList>
            <person name="Peterson S.W."/>
        </authorList>
    </citation>
    <scope>NUCLEOTIDE SEQUENCE [LARGE SCALE GENOMIC DNA]</scope>
    <source>
        <strain evidence="3 4">ATCC BAA-908</strain>
    </source>
</reference>
<dbReference type="AlphaFoldDB" id="A0A1T4JIZ6"/>
<dbReference type="RefSeq" id="WP_078932311.1">
    <property type="nucleotide sequence ID" value="NZ_FUWG01000003.1"/>
</dbReference>
<keyword evidence="3" id="KW-0378">Hydrolase</keyword>
<dbReference type="GO" id="GO:0006508">
    <property type="term" value="P:proteolysis"/>
    <property type="evidence" value="ECO:0007669"/>
    <property type="project" value="UniProtKB-KW"/>
</dbReference>
<evidence type="ECO:0000313" key="4">
    <source>
        <dbReference type="Proteomes" id="UP000190423"/>
    </source>
</evidence>
<gene>
    <name evidence="3" type="ORF">SAMN02745149_00382</name>
</gene>
<feature type="chain" id="PRO_5012865878" evidence="2">
    <location>
        <begin position="23"/>
        <end position="924"/>
    </location>
</feature>
<dbReference type="GO" id="GO:0008233">
    <property type="term" value="F:peptidase activity"/>
    <property type="evidence" value="ECO:0007669"/>
    <property type="project" value="UniProtKB-KW"/>
</dbReference>